<dbReference type="Proteomes" id="UP001239782">
    <property type="component" value="Chromosome"/>
</dbReference>
<name>A0AA51X7E5_9GAMM</name>
<dbReference type="KEGG" id="plei:Q9312_02645"/>
<organism evidence="1 2">
    <name type="scientific">Pleionea litopenaei</name>
    <dbReference type="NCBI Taxonomy" id="3070815"/>
    <lineage>
        <taxon>Bacteria</taxon>
        <taxon>Pseudomonadati</taxon>
        <taxon>Pseudomonadota</taxon>
        <taxon>Gammaproteobacteria</taxon>
        <taxon>Oceanospirillales</taxon>
        <taxon>Pleioneaceae</taxon>
        <taxon>Pleionea</taxon>
    </lineage>
</organism>
<proteinExistence type="predicted"/>
<accession>A0AA51X7E5</accession>
<dbReference type="EMBL" id="CP133548">
    <property type="protein sequence ID" value="WMS87834.1"/>
    <property type="molecule type" value="Genomic_DNA"/>
</dbReference>
<evidence type="ECO:0000313" key="1">
    <source>
        <dbReference type="EMBL" id="WMS87834.1"/>
    </source>
</evidence>
<protein>
    <submittedName>
        <fullName evidence="1">Roadblock/LC7 domain-containing protein</fullName>
    </submittedName>
</protein>
<dbReference type="RefSeq" id="WP_309202992.1">
    <property type="nucleotide sequence ID" value="NZ_CP133548.1"/>
</dbReference>
<dbReference type="SUPFAM" id="SSF103196">
    <property type="entry name" value="Roadblock/LC7 domain"/>
    <property type="match status" value="1"/>
</dbReference>
<keyword evidence="2" id="KW-1185">Reference proteome</keyword>
<sequence>MADISQLKDLEGFVGGCLVDSDTGLILGTEGENNFDLNTAAAGNTEVVKAKRKTMKALGIAGGIEDILITLDKQYHLIRLLNSNDAIFLYVVIDKAKGSLGMARAVAKKVEESLDLSKLK</sequence>
<reference evidence="1 2" key="1">
    <citation type="submission" date="2023-08" db="EMBL/GenBank/DDBJ databases">
        <title>Pleionea litopenaei sp. nov., isolated from stomach of juvenile Litopenaeus vannamei.</title>
        <authorList>
            <person name="Rho A.M."/>
            <person name="Hwang C.Y."/>
        </authorList>
    </citation>
    <scope>NUCLEOTIDE SEQUENCE [LARGE SCALE GENOMIC DNA]</scope>
    <source>
        <strain evidence="1 2">HL-JVS1</strain>
    </source>
</reference>
<dbReference type="AlphaFoldDB" id="A0AA51X7E5"/>
<gene>
    <name evidence="1" type="ORF">Q9312_02645</name>
</gene>
<evidence type="ECO:0000313" key="2">
    <source>
        <dbReference type="Proteomes" id="UP001239782"/>
    </source>
</evidence>